<dbReference type="EMBL" id="KX987999">
    <property type="protein sequence ID" value="AQN32508.1"/>
    <property type="molecule type" value="Genomic_DNA"/>
</dbReference>
<proteinExistence type="predicted"/>
<protein>
    <submittedName>
        <fullName evidence="1">Uncharacterized protein</fullName>
    </submittedName>
</protein>
<sequence>MRSPRSKQLTRRYAMKHTKEHDGDIFLISAALAHYFKVARLAKELGMSKNRKTSNRHECPACKSRMFSDTYYEGHYAVESWTTCNGCRLYWGTTYGHNEHGEVHDGTPIAYLGTVEELISYKRKERSLQKSKFFKKKKSQRRRG</sequence>
<evidence type="ECO:0000313" key="2">
    <source>
        <dbReference type="Proteomes" id="UP000246806"/>
    </source>
</evidence>
<dbReference type="Proteomes" id="UP000246806">
    <property type="component" value="Genome"/>
</dbReference>
<evidence type="ECO:0000313" key="1">
    <source>
        <dbReference type="EMBL" id="AQN32508.1"/>
    </source>
</evidence>
<gene>
    <name evidence="1" type="ORF">BCP12_090</name>
</gene>
<name>A0A2S0CSN4_9CAUD</name>
<organism evidence="1 2">
    <name type="scientific">Bacillus phage BCP12</name>
    <dbReference type="NCBI Taxonomy" id="1913122"/>
    <lineage>
        <taxon>Viruses</taxon>
        <taxon>Duplodnaviria</taxon>
        <taxon>Heunggongvirae</taxon>
        <taxon>Uroviricota</taxon>
        <taxon>Caudoviricetes</taxon>
        <taxon>Herelleviridae</taxon>
        <taxon>Bastillevirinae</taxon>
        <taxon>Tsarbombavirus</taxon>
        <taxon>Tsarbombavirus BCP78</taxon>
    </lineage>
</organism>
<accession>A0A2S0CSN4</accession>
<reference evidence="1 2" key="1">
    <citation type="submission" date="2016-10" db="EMBL/GenBank/DDBJ databases">
        <title>Complete Genome Sequence of Bacillus Phage BCP12.</title>
        <authorList>
            <person name="Ghosh K."/>
            <person name="Kim K.-P."/>
        </authorList>
    </citation>
    <scope>NUCLEOTIDE SEQUENCE [LARGE SCALE GENOMIC DNA]</scope>
</reference>